<evidence type="ECO:0000256" key="2">
    <source>
        <dbReference type="SAM" id="Phobius"/>
    </source>
</evidence>
<dbReference type="EMBL" id="FLYH01000055">
    <property type="protein sequence ID" value="SCA59678.1"/>
    <property type="molecule type" value="Genomic_DNA"/>
</dbReference>
<keyword evidence="2" id="KW-1133">Transmembrane helix</keyword>
<evidence type="ECO:0000313" key="3">
    <source>
        <dbReference type="EMBL" id="SCA59678.1"/>
    </source>
</evidence>
<keyword evidence="2" id="KW-0472">Membrane</keyword>
<dbReference type="InterPro" id="IPR008780">
    <property type="entry name" value="Plasmodium_Vir"/>
</dbReference>
<dbReference type="AlphaFoldDB" id="A0A1G4E9B1"/>
<evidence type="ECO:0000313" key="4">
    <source>
        <dbReference type="Proteomes" id="UP000196402"/>
    </source>
</evidence>
<dbReference type="Proteomes" id="UP000196402">
    <property type="component" value="Unassembled WGS sequence"/>
</dbReference>
<sequence length="327" mass="38458">MDGQIGPMDEEQFLEMDLSDKFVKLKNEYDFLENLYLYKFYEKFNDESNIEEYEDECRSIETTLQNSNGCRYLKFWFNDQIISNRYDYSSISPILETWDMIKHNKDAHSNCDNDGILNYYYDEMVKGDNSDGFYLMEIIYEYLNSSISVSNDQYTQELNDIRSEIKGSFITEKYNIYKEIRDRCSVGNSSSLLCTIYNKCKTEHRSELDKLENAISAHIEAEEMVEKNAAERAKTSMMNAYNTSGSSSGSTIMTTTVLTVAVTLSFLFILYKFTPLGIWINSKRGRKKEVRNMFDYEMDQSSEYSADPRKNWGRRLYNIRYNFMGNN</sequence>
<organism evidence="3 4">
    <name type="scientific">Plasmodium vivax</name>
    <name type="common">malaria parasite P. vivax</name>
    <dbReference type="NCBI Taxonomy" id="5855"/>
    <lineage>
        <taxon>Eukaryota</taxon>
        <taxon>Sar</taxon>
        <taxon>Alveolata</taxon>
        <taxon>Apicomplexa</taxon>
        <taxon>Aconoidasida</taxon>
        <taxon>Haemosporida</taxon>
        <taxon>Plasmodiidae</taxon>
        <taxon>Plasmodium</taxon>
        <taxon>Plasmodium (Plasmodium)</taxon>
    </lineage>
</organism>
<accession>A0A1G4E9B1</accession>
<name>A0A1G4E9B1_PLAVI</name>
<proteinExistence type="predicted"/>
<dbReference type="VEuPathDB" id="PlasmoDB:PVPAM_010015000"/>
<reference evidence="3 4" key="1">
    <citation type="submission" date="2016-07" db="EMBL/GenBank/DDBJ databases">
        <authorList>
            <consortium name="Pathogen Informatics"/>
        </authorList>
    </citation>
    <scope>NUCLEOTIDE SEQUENCE [LARGE SCALE GENOMIC DNA]</scope>
</reference>
<gene>
    <name evidence="3" type="ORF">PVT01_000028700</name>
</gene>
<feature type="coiled-coil region" evidence="1">
    <location>
        <begin position="201"/>
        <end position="228"/>
    </location>
</feature>
<dbReference type="Pfam" id="PF05795">
    <property type="entry name" value="Plasmodium_Vir"/>
    <property type="match status" value="1"/>
</dbReference>
<dbReference type="VEuPathDB" id="PlasmoDB:PVW1_010006300"/>
<evidence type="ECO:0000256" key="1">
    <source>
        <dbReference type="SAM" id="Coils"/>
    </source>
</evidence>
<protein>
    <submittedName>
        <fullName evidence="3">Vir protein, putative</fullName>
    </submittedName>
</protein>
<feature type="transmembrane region" description="Helical" evidence="2">
    <location>
        <begin position="257"/>
        <end position="280"/>
    </location>
</feature>
<dbReference type="VEuPathDB" id="PlasmoDB:PVP01_0217700"/>
<keyword evidence="2" id="KW-0812">Transmembrane</keyword>
<keyword evidence="1" id="KW-0175">Coiled coil</keyword>